<organism evidence="2 3">
    <name type="scientific">Athelia psychrophila</name>
    <dbReference type="NCBI Taxonomy" id="1759441"/>
    <lineage>
        <taxon>Eukaryota</taxon>
        <taxon>Fungi</taxon>
        <taxon>Dikarya</taxon>
        <taxon>Basidiomycota</taxon>
        <taxon>Agaricomycotina</taxon>
        <taxon>Agaricomycetes</taxon>
        <taxon>Agaricomycetidae</taxon>
        <taxon>Atheliales</taxon>
        <taxon>Atheliaceae</taxon>
        <taxon>Athelia</taxon>
    </lineage>
</organism>
<dbReference type="AlphaFoldDB" id="A0A166C8Q8"/>
<evidence type="ECO:0000313" key="3">
    <source>
        <dbReference type="Proteomes" id="UP000076532"/>
    </source>
</evidence>
<feature type="compositionally biased region" description="Low complexity" evidence="1">
    <location>
        <begin position="485"/>
        <end position="494"/>
    </location>
</feature>
<dbReference type="Proteomes" id="UP000076532">
    <property type="component" value="Unassembled WGS sequence"/>
</dbReference>
<name>A0A166C8Q8_9AGAM</name>
<reference evidence="2 3" key="1">
    <citation type="journal article" date="2016" name="Mol. Biol. Evol.">
        <title>Comparative Genomics of Early-Diverging Mushroom-Forming Fungi Provides Insights into the Origins of Lignocellulose Decay Capabilities.</title>
        <authorList>
            <person name="Nagy L.G."/>
            <person name="Riley R."/>
            <person name="Tritt A."/>
            <person name="Adam C."/>
            <person name="Daum C."/>
            <person name="Floudas D."/>
            <person name="Sun H."/>
            <person name="Yadav J.S."/>
            <person name="Pangilinan J."/>
            <person name="Larsson K.H."/>
            <person name="Matsuura K."/>
            <person name="Barry K."/>
            <person name="Labutti K."/>
            <person name="Kuo R."/>
            <person name="Ohm R.A."/>
            <person name="Bhattacharya S.S."/>
            <person name="Shirouzu T."/>
            <person name="Yoshinaga Y."/>
            <person name="Martin F.M."/>
            <person name="Grigoriev I.V."/>
            <person name="Hibbett D.S."/>
        </authorList>
    </citation>
    <scope>NUCLEOTIDE SEQUENCE [LARGE SCALE GENOMIC DNA]</scope>
    <source>
        <strain evidence="2 3">CBS 109695</strain>
    </source>
</reference>
<evidence type="ECO:0000313" key="2">
    <source>
        <dbReference type="EMBL" id="KZP13403.1"/>
    </source>
</evidence>
<feature type="region of interest" description="Disordered" evidence="1">
    <location>
        <begin position="473"/>
        <end position="508"/>
    </location>
</feature>
<sequence>MVSKPLSEQVKAQKWCAWENLCMSHAIDAWQQKKSYHIIADKHGVSKSTLQRLFNGGVSMNTQRGRALNPTNVKLWFDLVKTHIPDKNILPHNLYRMDESGFPPSNQGTSHGQNFMTKWANNNVSNAFMSHSENGWTDGKLATNSHYTPELLTFAKANNIVILDYPPPTVPMLSKASMPFAFTEPTVLAAFEKTGIHPFNPKTSLVGALPLLMPSPVKRIMEVFDHTTFTQTDLDPDNYLTPSAPTSTAGANTTTVTTTPLHPSSLPNRPITPSGKMRILGAALASTASGTFLVQKPHITSDQTIASPIFMQCGVIPDPDWALLNHPTAGPNQVAALTESLALAKLQIAAKDAAIITENVQLAIQRVYNRHLNETLNVKEKTKEADHTKLFPDGKPRLLTADDFIAQVSQVKADRESKEAEKRKWAGARAAKKVGREAAKAAWKLLLVAHDQAVITWEAEKLALRVSGVKVKGLPKKPKKPLKPKPVVEVSSESDGGDDSEEIEEYKY</sequence>
<dbReference type="EMBL" id="KV417633">
    <property type="protein sequence ID" value="KZP13403.1"/>
    <property type="molecule type" value="Genomic_DNA"/>
</dbReference>
<feature type="compositionally biased region" description="Basic residues" evidence="1">
    <location>
        <begin position="473"/>
        <end position="483"/>
    </location>
</feature>
<dbReference type="OrthoDB" id="3269297at2759"/>
<dbReference type="STRING" id="436010.A0A166C8Q8"/>
<gene>
    <name evidence="2" type="ORF">FIBSPDRAFT_913090</name>
</gene>
<proteinExistence type="predicted"/>
<keyword evidence="3" id="KW-1185">Reference proteome</keyword>
<feature type="compositionally biased region" description="Acidic residues" evidence="1">
    <location>
        <begin position="495"/>
        <end position="508"/>
    </location>
</feature>
<evidence type="ECO:0008006" key="4">
    <source>
        <dbReference type="Google" id="ProtNLM"/>
    </source>
</evidence>
<feature type="region of interest" description="Disordered" evidence="1">
    <location>
        <begin position="245"/>
        <end position="270"/>
    </location>
</feature>
<evidence type="ECO:0000256" key="1">
    <source>
        <dbReference type="SAM" id="MobiDB-lite"/>
    </source>
</evidence>
<feature type="compositionally biased region" description="Low complexity" evidence="1">
    <location>
        <begin position="245"/>
        <end position="267"/>
    </location>
</feature>
<protein>
    <recommendedName>
        <fullName evidence="4">DDE-1 domain-containing protein</fullName>
    </recommendedName>
</protein>
<accession>A0A166C8Q8</accession>